<feature type="repeat" description="ANK" evidence="3">
    <location>
        <begin position="89"/>
        <end position="121"/>
    </location>
</feature>
<protein>
    <submittedName>
        <fullName evidence="5">Ankyrin repeat domain-containing protein</fullName>
    </submittedName>
</protein>
<name>A0ABW2YUF0_9SPHI</name>
<keyword evidence="1" id="KW-0677">Repeat</keyword>
<dbReference type="Pfam" id="PF12796">
    <property type="entry name" value="Ank_2"/>
    <property type="match status" value="2"/>
</dbReference>
<dbReference type="Gene3D" id="1.25.40.20">
    <property type="entry name" value="Ankyrin repeat-containing domain"/>
    <property type="match status" value="3"/>
</dbReference>
<evidence type="ECO:0000256" key="3">
    <source>
        <dbReference type="PROSITE-ProRule" id="PRU00023"/>
    </source>
</evidence>
<dbReference type="Proteomes" id="UP001596958">
    <property type="component" value="Unassembled WGS sequence"/>
</dbReference>
<gene>
    <name evidence="5" type="ORF">ACFQZS_07380</name>
</gene>
<dbReference type="EMBL" id="JBHTHU010000005">
    <property type="protein sequence ID" value="MFD0749957.1"/>
    <property type="molecule type" value="Genomic_DNA"/>
</dbReference>
<dbReference type="RefSeq" id="WP_377098778.1">
    <property type="nucleotide sequence ID" value="NZ_JBHTHU010000005.1"/>
</dbReference>
<evidence type="ECO:0000313" key="5">
    <source>
        <dbReference type="EMBL" id="MFD0749957.1"/>
    </source>
</evidence>
<proteinExistence type="predicted"/>
<dbReference type="SUPFAM" id="SSF48403">
    <property type="entry name" value="Ankyrin repeat"/>
    <property type="match status" value="2"/>
</dbReference>
<evidence type="ECO:0000256" key="4">
    <source>
        <dbReference type="SAM" id="SignalP"/>
    </source>
</evidence>
<reference evidence="6" key="1">
    <citation type="journal article" date="2019" name="Int. J. Syst. Evol. Microbiol.">
        <title>The Global Catalogue of Microorganisms (GCM) 10K type strain sequencing project: providing services to taxonomists for standard genome sequencing and annotation.</title>
        <authorList>
            <consortium name="The Broad Institute Genomics Platform"/>
            <consortium name="The Broad Institute Genome Sequencing Center for Infectious Disease"/>
            <person name="Wu L."/>
            <person name="Ma J."/>
        </authorList>
    </citation>
    <scope>NUCLEOTIDE SEQUENCE [LARGE SCALE GENOMIC DNA]</scope>
    <source>
        <strain evidence="6">CCUG 63418</strain>
    </source>
</reference>
<dbReference type="PRINTS" id="PR01415">
    <property type="entry name" value="ANKYRIN"/>
</dbReference>
<evidence type="ECO:0000256" key="1">
    <source>
        <dbReference type="ARBA" id="ARBA00022737"/>
    </source>
</evidence>
<dbReference type="Pfam" id="PF13637">
    <property type="entry name" value="Ank_4"/>
    <property type="match status" value="2"/>
</dbReference>
<feature type="signal peptide" evidence="4">
    <location>
        <begin position="1"/>
        <end position="18"/>
    </location>
</feature>
<dbReference type="SMART" id="SM00248">
    <property type="entry name" value="ANK"/>
    <property type="match status" value="10"/>
</dbReference>
<organism evidence="5 6">
    <name type="scientific">Mucilaginibacter calamicampi</name>
    <dbReference type="NCBI Taxonomy" id="1302352"/>
    <lineage>
        <taxon>Bacteria</taxon>
        <taxon>Pseudomonadati</taxon>
        <taxon>Bacteroidota</taxon>
        <taxon>Sphingobacteriia</taxon>
        <taxon>Sphingobacteriales</taxon>
        <taxon>Sphingobacteriaceae</taxon>
        <taxon>Mucilaginibacter</taxon>
    </lineage>
</organism>
<comment type="caution">
    <text evidence="5">The sequence shown here is derived from an EMBL/GenBank/DDBJ whole genome shotgun (WGS) entry which is preliminary data.</text>
</comment>
<evidence type="ECO:0000313" key="6">
    <source>
        <dbReference type="Proteomes" id="UP001596958"/>
    </source>
</evidence>
<feature type="repeat" description="ANK" evidence="3">
    <location>
        <begin position="328"/>
        <end position="360"/>
    </location>
</feature>
<dbReference type="PANTHER" id="PTHR24123">
    <property type="entry name" value="ANKYRIN REPEAT-CONTAINING"/>
    <property type="match status" value="1"/>
</dbReference>
<feature type="chain" id="PRO_5047304908" evidence="4">
    <location>
        <begin position="19"/>
        <end position="505"/>
    </location>
</feature>
<dbReference type="PANTHER" id="PTHR24123:SF33">
    <property type="entry name" value="PROTEIN HOS4"/>
    <property type="match status" value="1"/>
</dbReference>
<keyword evidence="6" id="KW-1185">Reference proteome</keyword>
<dbReference type="PROSITE" id="PS50297">
    <property type="entry name" value="ANK_REP_REGION"/>
    <property type="match status" value="4"/>
</dbReference>
<feature type="repeat" description="ANK" evidence="3">
    <location>
        <begin position="190"/>
        <end position="222"/>
    </location>
</feature>
<feature type="repeat" description="ANK" evidence="3">
    <location>
        <begin position="446"/>
        <end position="479"/>
    </location>
</feature>
<accession>A0ABW2YUF0</accession>
<dbReference type="InterPro" id="IPR051165">
    <property type="entry name" value="Multifunctional_ANK_Repeat"/>
</dbReference>
<feature type="repeat" description="ANK" evidence="3">
    <location>
        <begin position="413"/>
        <end position="445"/>
    </location>
</feature>
<keyword evidence="4" id="KW-0732">Signal</keyword>
<evidence type="ECO:0000256" key="2">
    <source>
        <dbReference type="ARBA" id="ARBA00023043"/>
    </source>
</evidence>
<dbReference type="InterPro" id="IPR002110">
    <property type="entry name" value="Ankyrin_rpt"/>
</dbReference>
<dbReference type="InterPro" id="IPR036770">
    <property type="entry name" value="Ankyrin_rpt-contain_sf"/>
</dbReference>
<keyword evidence="2 3" id="KW-0040">ANK repeat</keyword>
<sequence>MKKILIAILALAAFTAQAQQNTLLEASFWQGAPTVDALKAEIAKGNNPAQFTSNMFDAVVTAINANAPTETVKYLIEQPGNDVNKLTHDGRIYLHWAASRGNVELEEYLLKKGSKLDLVDTHGSTPLLFSANQKNTKIFDTFIAHGANLQKDVNADGANILLLAIANDKDFTLTDYFVSKGVSLNSVDKAGNNAFAYAARSGNIEFLKKLVEKGIKPNANAMLMAAQGGGGRGAAPAATGLAIFEYLESVGIKPTAVAKNGENVLHAIARKPGQAEQIKYFLAKGVSVDQVNEDGNNVLMAAVAVNRDLAVLDLLVPKTKNINQANLQGQTALALAVKGNSPEVVSYLISKGADVKALDKKGNNLAFYAVESYRSAGGGRGGAGMGGPKPEDFDNKLAALKQAGLDIAAPQKDGNTLYHLAVAKNDLSLVKRVQALGVDINAKNKEGITPLHKAALIAKDDVMLKYLLSIDAKKDAVTGFKETAFDLAKENETLTKNKADITFLK</sequence>
<dbReference type="PROSITE" id="PS50088">
    <property type="entry name" value="ANK_REPEAT"/>
    <property type="match status" value="5"/>
</dbReference>